<feature type="transmembrane region" description="Helical" evidence="1">
    <location>
        <begin position="268"/>
        <end position="287"/>
    </location>
</feature>
<comment type="caution">
    <text evidence="2">The sequence shown here is derived from an EMBL/GenBank/DDBJ whole genome shotgun (WGS) entry which is preliminary data.</text>
</comment>
<feature type="transmembrane region" description="Helical" evidence="1">
    <location>
        <begin position="119"/>
        <end position="142"/>
    </location>
</feature>
<keyword evidence="1" id="KW-1133">Transmembrane helix</keyword>
<dbReference type="InterPro" id="IPR046062">
    <property type="entry name" value="DUF6020"/>
</dbReference>
<dbReference type="RefSeq" id="WP_006598123.1">
    <property type="nucleotide sequence ID" value="NZ_GL622359.1"/>
</dbReference>
<evidence type="ECO:0008006" key="4">
    <source>
        <dbReference type="Google" id="ProtNLM"/>
    </source>
</evidence>
<feature type="transmembrane region" description="Helical" evidence="1">
    <location>
        <begin position="299"/>
        <end position="318"/>
    </location>
</feature>
<evidence type="ECO:0000313" key="3">
    <source>
        <dbReference type="Proteomes" id="UP000004754"/>
    </source>
</evidence>
<keyword evidence="1" id="KW-0812">Transmembrane</keyword>
<dbReference type="HOGENOM" id="CLU_025183_0_0_9"/>
<dbReference type="Pfam" id="PF19484">
    <property type="entry name" value="DUF6020"/>
    <property type="match status" value="1"/>
</dbReference>
<name>E6MFB6_9FIRM</name>
<keyword evidence="3" id="KW-1185">Reference proteome</keyword>
<feature type="transmembrane region" description="Helical" evidence="1">
    <location>
        <begin position="330"/>
        <end position="361"/>
    </location>
</feature>
<organism evidence="2 3">
    <name type="scientific">Pseudoramibacter alactolyticus ATCC 23263</name>
    <dbReference type="NCBI Taxonomy" id="887929"/>
    <lineage>
        <taxon>Bacteria</taxon>
        <taxon>Bacillati</taxon>
        <taxon>Bacillota</taxon>
        <taxon>Clostridia</taxon>
        <taxon>Eubacteriales</taxon>
        <taxon>Eubacteriaceae</taxon>
        <taxon>Pseudoramibacter</taxon>
    </lineage>
</organism>
<dbReference type="Proteomes" id="UP000004754">
    <property type="component" value="Unassembled WGS sequence"/>
</dbReference>
<gene>
    <name evidence="2" type="ORF">HMP0721_0699</name>
</gene>
<accession>E6MFB6</accession>
<dbReference type="EMBL" id="AEQN01000011">
    <property type="protein sequence ID" value="EFV02276.1"/>
    <property type="molecule type" value="Genomic_DNA"/>
</dbReference>
<dbReference type="AlphaFoldDB" id="E6MFB6"/>
<keyword evidence="1" id="KW-0472">Membrane</keyword>
<dbReference type="OrthoDB" id="2137478at2"/>
<protein>
    <recommendedName>
        <fullName evidence="4">Glycosyltransferase RgtA/B/C/D-like domain-containing protein</fullName>
    </recommendedName>
</protein>
<proteinExistence type="predicted"/>
<feature type="transmembrane region" description="Helical" evidence="1">
    <location>
        <begin position="86"/>
        <end position="107"/>
    </location>
</feature>
<feature type="transmembrane region" description="Helical" evidence="1">
    <location>
        <begin position="170"/>
        <end position="192"/>
    </location>
</feature>
<feature type="transmembrane region" description="Helical" evidence="1">
    <location>
        <begin position="9"/>
        <end position="28"/>
    </location>
</feature>
<evidence type="ECO:0000256" key="1">
    <source>
        <dbReference type="SAM" id="Phobius"/>
    </source>
</evidence>
<feature type="transmembrane region" description="Helical" evidence="1">
    <location>
        <begin position="570"/>
        <end position="591"/>
    </location>
</feature>
<dbReference type="eggNOG" id="ENOG5030MI8">
    <property type="taxonomic scope" value="Bacteria"/>
</dbReference>
<feature type="transmembrane region" description="Helical" evidence="1">
    <location>
        <begin position="56"/>
        <end position="74"/>
    </location>
</feature>
<evidence type="ECO:0000313" key="2">
    <source>
        <dbReference type="EMBL" id="EFV02276.1"/>
    </source>
</evidence>
<sequence>MQKINQKHAVFALLIGIYSSMVFSFNYAGPKSFDLLSESRIAAEILKIEQSFNGYGVQWALIALALALFFYLFFEWRVKTGQRVKAGLSCISVVFGFFNTFGLMMYYRDQIPAFNSNNAFVLTVFLAFGYGLVFYAIAEFLIENIGDLSFAHTEEKFPMSKWRTFFERHLFFMSFIIILMCWLLWIISYYPASADNDVFWQMSTYFGYDHLVPSNHHPWFSTLVITWFYQIGMKLHNENLGLFLYVFCRDVLMAAMLAHGIKILKQNGIRFSLCILVLLFFAITPVWGAYAKHAFKDTFAYGLFSYAILNLIILTMNLKKNIFSCRQGIVTAIALLLSCLFRNNFVYALLPTVFFLAIFALYKKKTWAILLLVLPFIVFWGFQKYIHYTGVKPSEKQEAMSLPLQQTARTVKNYHETLPLKYRKQVEHFFQKKDFYKRYDPICSDPIKNNFRGSGRKYLRLWFEMSRQYPKMYCEAGIGLNSGYYAFIPQFPTGAGNWNSGMTIFNWLGGITDKHYHVYTNKSFQKEREILDAYSKCWDKVPLLSLTDVCAFYTWLIILLCYDLIRRRKWVMVIPCIALVLLIGTCMMSPINNCFRYYAPIAASCPWLLLLVPQKNRKVF</sequence>
<reference evidence="2 3" key="1">
    <citation type="submission" date="2010-12" db="EMBL/GenBank/DDBJ databases">
        <authorList>
            <person name="Muzny D."/>
            <person name="Qin X."/>
            <person name="Deng J."/>
            <person name="Jiang H."/>
            <person name="Liu Y."/>
            <person name="Qu J."/>
            <person name="Song X.-Z."/>
            <person name="Zhang L."/>
            <person name="Thornton R."/>
            <person name="Coyle M."/>
            <person name="Francisco L."/>
            <person name="Jackson L."/>
            <person name="Javaid M."/>
            <person name="Korchina V."/>
            <person name="Kovar C."/>
            <person name="Mata R."/>
            <person name="Mathew T."/>
            <person name="Ngo R."/>
            <person name="Nguyen L."/>
            <person name="Nguyen N."/>
            <person name="Okwuonu G."/>
            <person name="Ongeri F."/>
            <person name="Pham C."/>
            <person name="Simmons D."/>
            <person name="Wilczek-Boney K."/>
            <person name="Hale W."/>
            <person name="Jakkamsetti A."/>
            <person name="Pham P."/>
            <person name="Ruth R."/>
            <person name="San Lucas F."/>
            <person name="Warren J."/>
            <person name="Zhang J."/>
            <person name="Zhao Z."/>
            <person name="Zhou C."/>
            <person name="Zhu D."/>
            <person name="Lee S."/>
            <person name="Bess C."/>
            <person name="Blankenburg K."/>
            <person name="Forbes L."/>
            <person name="Fu Q."/>
            <person name="Gubbala S."/>
            <person name="Hirani K."/>
            <person name="Jayaseelan J.C."/>
            <person name="Lara F."/>
            <person name="Munidasa M."/>
            <person name="Palculict T."/>
            <person name="Patil S."/>
            <person name="Pu L.-L."/>
            <person name="Saada N."/>
            <person name="Tang L."/>
            <person name="Weissenberger G."/>
            <person name="Zhu Y."/>
            <person name="Hemphill L."/>
            <person name="Shang Y."/>
            <person name="Youmans B."/>
            <person name="Ayvaz T."/>
            <person name="Ross M."/>
            <person name="Santibanez J."/>
            <person name="Aqrawi P."/>
            <person name="Gross S."/>
            <person name="Joshi V."/>
            <person name="Fowler G."/>
            <person name="Nazareth L."/>
            <person name="Reid J."/>
            <person name="Worley K."/>
            <person name="Petrosino J."/>
            <person name="Highlander S."/>
            <person name="Gibbs R."/>
        </authorList>
    </citation>
    <scope>NUCLEOTIDE SEQUENCE [LARGE SCALE GENOMIC DNA]</scope>
    <source>
        <strain evidence="2 3">ATCC 23263</strain>
    </source>
</reference>
<feature type="transmembrane region" description="Helical" evidence="1">
    <location>
        <begin position="367"/>
        <end position="386"/>
    </location>
</feature>
<dbReference type="STRING" id="887929.HMP0721_0699"/>